<name>A0A0E9RZI8_ANGAN</name>
<organism evidence="1">
    <name type="scientific">Anguilla anguilla</name>
    <name type="common">European freshwater eel</name>
    <name type="synonym">Muraena anguilla</name>
    <dbReference type="NCBI Taxonomy" id="7936"/>
    <lineage>
        <taxon>Eukaryota</taxon>
        <taxon>Metazoa</taxon>
        <taxon>Chordata</taxon>
        <taxon>Craniata</taxon>
        <taxon>Vertebrata</taxon>
        <taxon>Euteleostomi</taxon>
        <taxon>Actinopterygii</taxon>
        <taxon>Neopterygii</taxon>
        <taxon>Teleostei</taxon>
        <taxon>Anguilliformes</taxon>
        <taxon>Anguillidae</taxon>
        <taxon>Anguilla</taxon>
    </lineage>
</organism>
<sequence length="28" mass="3282">MCSIHCHFNMYLNMPLHVTAQVCCWVPC</sequence>
<dbReference type="AlphaFoldDB" id="A0A0E9RZI8"/>
<reference evidence="1" key="1">
    <citation type="submission" date="2014-11" db="EMBL/GenBank/DDBJ databases">
        <authorList>
            <person name="Amaro Gonzalez C."/>
        </authorList>
    </citation>
    <scope>NUCLEOTIDE SEQUENCE</scope>
</reference>
<proteinExistence type="predicted"/>
<reference evidence="1" key="2">
    <citation type="journal article" date="2015" name="Fish Shellfish Immunol.">
        <title>Early steps in the European eel (Anguilla anguilla)-Vibrio vulnificus interaction in the gills: Role of the RtxA13 toxin.</title>
        <authorList>
            <person name="Callol A."/>
            <person name="Pajuelo D."/>
            <person name="Ebbesson L."/>
            <person name="Teles M."/>
            <person name="MacKenzie S."/>
            <person name="Amaro C."/>
        </authorList>
    </citation>
    <scope>NUCLEOTIDE SEQUENCE</scope>
</reference>
<protein>
    <submittedName>
        <fullName evidence="1">Uncharacterized protein</fullName>
    </submittedName>
</protein>
<evidence type="ECO:0000313" key="1">
    <source>
        <dbReference type="EMBL" id="JAH33693.1"/>
    </source>
</evidence>
<dbReference type="EMBL" id="GBXM01074884">
    <property type="protein sequence ID" value="JAH33693.1"/>
    <property type="molecule type" value="Transcribed_RNA"/>
</dbReference>
<accession>A0A0E9RZI8</accession>